<protein>
    <submittedName>
        <fullName evidence="1">Uncharacterized protein</fullName>
    </submittedName>
</protein>
<dbReference type="EMBL" id="CCYA01000264">
    <property type="protein sequence ID" value="CEH15486.1"/>
    <property type="molecule type" value="Genomic_DNA"/>
</dbReference>
<proteinExistence type="predicted"/>
<reference evidence="1 2" key="1">
    <citation type="submission" date="2014-09" db="EMBL/GenBank/DDBJ databases">
        <authorList>
            <person name="Magalhaes I.L.F."/>
            <person name="Oliveira U."/>
            <person name="Santos F.R."/>
            <person name="Vidigal T.H.D.A."/>
            <person name="Brescovit A.D."/>
            <person name="Santos A.J."/>
        </authorList>
    </citation>
    <scope>NUCLEOTIDE SEQUENCE [LARGE SCALE GENOMIC DNA]</scope>
</reference>
<sequence>MLLPVLGASQLRESNASVAFLARLLAVERLQNQLSVCRCLCPVPARAMRRHIVSHIGRVQMPADLRS</sequence>
<accession>A0A0P1BHG5</accession>
<organism evidence="1 2">
    <name type="scientific">Ceraceosorus bombacis</name>
    <dbReference type="NCBI Taxonomy" id="401625"/>
    <lineage>
        <taxon>Eukaryota</taxon>
        <taxon>Fungi</taxon>
        <taxon>Dikarya</taxon>
        <taxon>Basidiomycota</taxon>
        <taxon>Ustilaginomycotina</taxon>
        <taxon>Exobasidiomycetes</taxon>
        <taxon>Ceraceosorales</taxon>
        <taxon>Ceraceosoraceae</taxon>
        <taxon>Ceraceosorus</taxon>
    </lineage>
</organism>
<evidence type="ECO:0000313" key="2">
    <source>
        <dbReference type="Proteomes" id="UP000054845"/>
    </source>
</evidence>
<evidence type="ECO:0000313" key="1">
    <source>
        <dbReference type="EMBL" id="CEH15486.1"/>
    </source>
</evidence>
<dbReference type="AlphaFoldDB" id="A0A0P1BHG5"/>
<dbReference type="Proteomes" id="UP000054845">
    <property type="component" value="Unassembled WGS sequence"/>
</dbReference>
<keyword evidence="2" id="KW-1185">Reference proteome</keyword>
<name>A0A0P1BHG5_9BASI</name>